<keyword evidence="2" id="KW-0547">Nucleotide-binding</keyword>
<evidence type="ECO:0000313" key="7">
    <source>
        <dbReference type="Proteomes" id="UP000489600"/>
    </source>
</evidence>
<proteinExistence type="predicted"/>
<name>A0A565CC19_9BRAS</name>
<dbReference type="SMART" id="SM00176">
    <property type="entry name" value="RAN"/>
    <property type="match status" value="1"/>
</dbReference>
<dbReference type="PANTHER" id="PTHR24071:SF0">
    <property type="entry name" value="GTP-BINDING NUCLEAR PROTEIN RAN"/>
    <property type="match status" value="1"/>
</dbReference>
<dbReference type="Pfam" id="PF00071">
    <property type="entry name" value="Ras"/>
    <property type="match status" value="1"/>
</dbReference>
<dbReference type="Proteomes" id="UP000489600">
    <property type="component" value="Unassembled WGS sequence"/>
</dbReference>
<evidence type="ECO:0000256" key="4">
    <source>
        <dbReference type="ARBA" id="ARBA00023134"/>
    </source>
</evidence>
<dbReference type="InterPro" id="IPR002041">
    <property type="entry name" value="Ran_GTPase"/>
</dbReference>
<comment type="caution">
    <text evidence="6">The sequence shown here is derived from an EMBL/GenBank/DDBJ whole genome shotgun (WGS) entry which is preliminary data.</text>
</comment>
<evidence type="ECO:0000313" key="6">
    <source>
        <dbReference type="EMBL" id="VVB11183.1"/>
    </source>
</evidence>
<dbReference type="InterPro" id="IPR001806">
    <property type="entry name" value="Small_GTPase"/>
</dbReference>
<organism evidence="6 7">
    <name type="scientific">Arabis nemorensis</name>
    <dbReference type="NCBI Taxonomy" id="586526"/>
    <lineage>
        <taxon>Eukaryota</taxon>
        <taxon>Viridiplantae</taxon>
        <taxon>Streptophyta</taxon>
        <taxon>Embryophyta</taxon>
        <taxon>Tracheophyta</taxon>
        <taxon>Spermatophyta</taxon>
        <taxon>Magnoliopsida</taxon>
        <taxon>eudicotyledons</taxon>
        <taxon>Gunneridae</taxon>
        <taxon>Pentapetalae</taxon>
        <taxon>rosids</taxon>
        <taxon>malvids</taxon>
        <taxon>Brassicales</taxon>
        <taxon>Brassicaceae</taxon>
        <taxon>Arabideae</taxon>
        <taxon>Arabis</taxon>
    </lineage>
</organism>
<dbReference type="EMBL" id="CABITT030000007">
    <property type="protein sequence ID" value="VVB11183.1"/>
    <property type="molecule type" value="Genomic_DNA"/>
</dbReference>
<keyword evidence="1" id="KW-0813">Transport</keyword>
<dbReference type="InterPro" id="IPR027417">
    <property type="entry name" value="P-loop_NTPase"/>
</dbReference>
<dbReference type="SUPFAM" id="SSF52540">
    <property type="entry name" value="P-loop containing nucleoside triphosphate hydrolases"/>
    <property type="match status" value="1"/>
</dbReference>
<evidence type="ECO:0000256" key="1">
    <source>
        <dbReference type="ARBA" id="ARBA00022448"/>
    </source>
</evidence>
<comment type="function">
    <text evidence="5">GTP-binding protein involved in nucleocytoplasmic transport. Required for the import of protein into the nucleus and also for RNA export. Involved in chromatin condensation and control of cell cycle.</text>
</comment>
<sequence length="191" mass="21350">MLLRSPTTTVIPKGLKIHQVQFSTQHDEIFFDCYESSQVSGPSEMHYFGAHCGILFVDVTESRTCSGAQIWYDNIKNLCGEILVVVFGNKTDLEKWKLLAKDGPNLTNQNLQYYEFVKSPALAPSDVRVDIAATQKNKANLIVAERQLLTDDGDNYEVEGDRLAQFARQRILPLINSGNGEPTELLADKGK</sequence>
<protein>
    <submittedName>
        <fullName evidence="6">Uncharacterized protein</fullName>
    </submittedName>
</protein>
<dbReference type="GO" id="GO:0000054">
    <property type="term" value="P:ribosomal subunit export from nucleus"/>
    <property type="evidence" value="ECO:0007669"/>
    <property type="project" value="TreeGrafter"/>
</dbReference>
<keyword evidence="4" id="KW-0342">GTP-binding</keyword>
<dbReference type="AlphaFoldDB" id="A0A565CC19"/>
<reference evidence="6" key="1">
    <citation type="submission" date="2019-07" db="EMBL/GenBank/DDBJ databases">
        <authorList>
            <person name="Dittberner H."/>
        </authorList>
    </citation>
    <scope>NUCLEOTIDE SEQUENCE [LARGE SCALE GENOMIC DNA]</scope>
</reference>
<evidence type="ECO:0000256" key="5">
    <source>
        <dbReference type="ARBA" id="ARBA00024659"/>
    </source>
</evidence>
<gene>
    <name evidence="6" type="ORF">ANE_LOCUS21627</name>
</gene>
<dbReference type="GO" id="GO:0003924">
    <property type="term" value="F:GTPase activity"/>
    <property type="evidence" value="ECO:0007669"/>
    <property type="project" value="InterPro"/>
</dbReference>
<dbReference type="PANTHER" id="PTHR24071">
    <property type="entry name" value="RAN GTPASE"/>
    <property type="match status" value="1"/>
</dbReference>
<keyword evidence="7" id="KW-1185">Reference proteome</keyword>
<dbReference type="GO" id="GO:0006606">
    <property type="term" value="P:protein import into nucleus"/>
    <property type="evidence" value="ECO:0007669"/>
    <property type="project" value="TreeGrafter"/>
</dbReference>
<accession>A0A565CC19</accession>
<dbReference type="Gene3D" id="3.40.50.300">
    <property type="entry name" value="P-loop containing nucleotide triphosphate hydrolases"/>
    <property type="match status" value="1"/>
</dbReference>
<dbReference type="GO" id="GO:0005737">
    <property type="term" value="C:cytoplasm"/>
    <property type="evidence" value="ECO:0007669"/>
    <property type="project" value="TreeGrafter"/>
</dbReference>
<evidence type="ECO:0000256" key="3">
    <source>
        <dbReference type="ARBA" id="ARBA00022927"/>
    </source>
</evidence>
<dbReference type="GO" id="GO:0005525">
    <property type="term" value="F:GTP binding"/>
    <property type="evidence" value="ECO:0007669"/>
    <property type="project" value="UniProtKB-KW"/>
</dbReference>
<dbReference type="GO" id="GO:0005634">
    <property type="term" value="C:nucleus"/>
    <property type="evidence" value="ECO:0007669"/>
    <property type="project" value="TreeGrafter"/>
</dbReference>
<evidence type="ECO:0000256" key="2">
    <source>
        <dbReference type="ARBA" id="ARBA00022741"/>
    </source>
</evidence>
<keyword evidence="3" id="KW-0653">Protein transport</keyword>